<dbReference type="Proteomes" id="UP001501706">
    <property type="component" value="Unassembled WGS sequence"/>
</dbReference>
<comment type="caution">
    <text evidence="1">The sequence shown here is derived from an EMBL/GenBank/DDBJ whole genome shotgun (WGS) entry which is preliminary data.</text>
</comment>
<reference evidence="1 2" key="1">
    <citation type="journal article" date="2019" name="Int. J. Syst. Evol. Microbiol.">
        <title>The Global Catalogue of Microorganisms (GCM) 10K type strain sequencing project: providing services to taxonomists for standard genome sequencing and annotation.</title>
        <authorList>
            <consortium name="The Broad Institute Genomics Platform"/>
            <consortium name="The Broad Institute Genome Sequencing Center for Infectious Disease"/>
            <person name="Wu L."/>
            <person name="Ma J."/>
        </authorList>
    </citation>
    <scope>NUCLEOTIDE SEQUENCE [LARGE SCALE GENOMIC DNA]</scope>
    <source>
        <strain evidence="1 2">JCM 14330</strain>
    </source>
</reference>
<gene>
    <name evidence="1" type="ORF">GCM10009097_09830</name>
</gene>
<dbReference type="RefSeq" id="WP_343927212.1">
    <property type="nucleotide sequence ID" value="NZ_BAAAEN010000003.1"/>
</dbReference>
<evidence type="ECO:0000313" key="2">
    <source>
        <dbReference type="Proteomes" id="UP001501706"/>
    </source>
</evidence>
<protein>
    <submittedName>
        <fullName evidence="1">Uncharacterized protein</fullName>
    </submittedName>
</protein>
<evidence type="ECO:0000313" key="1">
    <source>
        <dbReference type="EMBL" id="GAA0495863.1"/>
    </source>
</evidence>
<keyword evidence="2" id="KW-1185">Reference proteome</keyword>
<name>A0ABN1BE91_9BURK</name>
<dbReference type="EMBL" id="BAAAEN010000003">
    <property type="protein sequence ID" value="GAA0495863.1"/>
    <property type="molecule type" value="Genomic_DNA"/>
</dbReference>
<organism evidence="1 2">
    <name type="scientific">Pigmentiphaga daeguensis</name>
    <dbReference type="NCBI Taxonomy" id="414049"/>
    <lineage>
        <taxon>Bacteria</taxon>
        <taxon>Pseudomonadati</taxon>
        <taxon>Pseudomonadota</taxon>
        <taxon>Betaproteobacteria</taxon>
        <taxon>Burkholderiales</taxon>
        <taxon>Alcaligenaceae</taxon>
        <taxon>Pigmentiphaga</taxon>
    </lineage>
</organism>
<sequence length="90" mass="9685">MRFDEELEQEVNDLTALRAGAPEGLAGRVDAAIAVLEHRMDAGAVSGYCSLPETDPFEQAVAWETLSWMNGSLAVPRPSLSPRLVATEAE</sequence>
<proteinExistence type="predicted"/>
<accession>A0ABN1BE91</accession>